<keyword evidence="1" id="KW-0472">Membrane</keyword>
<proteinExistence type="predicted"/>
<name>A0A1V3GB09_9BACL</name>
<feature type="transmembrane region" description="Helical" evidence="1">
    <location>
        <begin position="193"/>
        <end position="214"/>
    </location>
</feature>
<evidence type="ECO:0000313" key="3">
    <source>
        <dbReference type="Proteomes" id="UP000188597"/>
    </source>
</evidence>
<feature type="transmembrane region" description="Helical" evidence="1">
    <location>
        <begin position="221"/>
        <end position="241"/>
    </location>
</feature>
<protein>
    <submittedName>
        <fullName evidence="2">Uncharacterized protein</fullName>
    </submittedName>
</protein>
<accession>A0A1V3GB09</accession>
<dbReference type="RefSeq" id="WP_077359464.1">
    <property type="nucleotide sequence ID" value="NZ_MQMF01000001.1"/>
</dbReference>
<reference evidence="2 3" key="1">
    <citation type="submission" date="2016-11" db="EMBL/GenBank/DDBJ databases">
        <authorList>
            <person name="Jaros S."/>
            <person name="Januszkiewicz K."/>
            <person name="Wedrychowicz H."/>
        </authorList>
    </citation>
    <scope>NUCLEOTIDE SEQUENCE [LARGE SCALE GENOMIC DNA]</scope>
    <source>
        <strain evidence="2 3">Con a/3</strain>
    </source>
</reference>
<evidence type="ECO:0000256" key="1">
    <source>
        <dbReference type="SAM" id="Phobius"/>
    </source>
</evidence>
<comment type="caution">
    <text evidence="2">The sequence shown here is derived from an EMBL/GenBank/DDBJ whole genome shotgun (WGS) entry which is preliminary data.</text>
</comment>
<evidence type="ECO:0000313" key="2">
    <source>
        <dbReference type="EMBL" id="OOE14049.1"/>
    </source>
</evidence>
<keyword evidence="1" id="KW-0812">Transmembrane</keyword>
<organism evidence="2 3">
    <name type="scientific">Fictibacillus arsenicus</name>
    <dbReference type="NCBI Taxonomy" id="255247"/>
    <lineage>
        <taxon>Bacteria</taxon>
        <taxon>Bacillati</taxon>
        <taxon>Bacillota</taxon>
        <taxon>Bacilli</taxon>
        <taxon>Bacillales</taxon>
        <taxon>Fictibacillaceae</taxon>
        <taxon>Fictibacillus</taxon>
    </lineage>
</organism>
<gene>
    <name evidence="2" type="ORF">UN64_02210</name>
</gene>
<keyword evidence="1" id="KW-1133">Transmembrane helix</keyword>
<dbReference type="Proteomes" id="UP000188597">
    <property type="component" value="Unassembled WGS sequence"/>
</dbReference>
<sequence length="302" mass="34047">MNSIDMAESLLVMESNSLKFNYALLHDSNIMKMLIPFAKEKISSSNNSEIMEMVKKESFKYRYTPDNHIRRNMIKELAELYGIPNRKLGTKQDTVEQCDRIINAMYEQMKKDNKKFISFSTNQEQTTKLEEITKFQMFSLIDSISDRKMTATQMKEMGDSLEDFLTDLPENQQKQIAEKLGVTEITSNSVQKLIATNGTAAVFAIIVQVAGFAFYTTLTSVVAGIFGLVGITLPFAVYVTLTSAVAVIANPLFMVPALILGGGGLLRWQNKKMKKAIAPIIMMQIMVSDQNIVPEWETFLDE</sequence>
<feature type="transmembrane region" description="Helical" evidence="1">
    <location>
        <begin position="247"/>
        <end position="266"/>
    </location>
</feature>
<dbReference type="EMBL" id="MQMF01000001">
    <property type="protein sequence ID" value="OOE14049.1"/>
    <property type="molecule type" value="Genomic_DNA"/>
</dbReference>
<dbReference type="OrthoDB" id="2675821at2"/>
<dbReference type="AlphaFoldDB" id="A0A1V3GB09"/>